<dbReference type="InterPro" id="IPR001041">
    <property type="entry name" value="2Fe-2S_ferredoxin-type"/>
</dbReference>
<dbReference type="InterPro" id="IPR012675">
    <property type="entry name" value="Beta-grasp_dom_sf"/>
</dbReference>
<dbReference type="CDD" id="cd00207">
    <property type="entry name" value="fer2"/>
    <property type="match status" value="1"/>
</dbReference>
<dbReference type="InterPro" id="IPR002888">
    <property type="entry name" value="2Fe-2S-bd"/>
</dbReference>
<comment type="similarity">
    <text evidence="1">Belongs to the xanthine dehydrogenase family.</text>
</comment>
<dbReference type="Gene3D" id="1.10.150.120">
    <property type="entry name" value="[2Fe-2S]-binding domain"/>
    <property type="match status" value="1"/>
</dbReference>
<dbReference type="Pfam" id="PF02738">
    <property type="entry name" value="MoCoBD_1"/>
    <property type="match status" value="1"/>
</dbReference>
<dbReference type="Proteomes" id="UP000244081">
    <property type="component" value="Unassembled WGS sequence"/>
</dbReference>
<keyword evidence="4" id="KW-0408">Iron</keyword>
<dbReference type="SUPFAM" id="SSF56003">
    <property type="entry name" value="Molybdenum cofactor-binding domain"/>
    <property type="match status" value="1"/>
</dbReference>
<dbReference type="InterPro" id="IPR016208">
    <property type="entry name" value="Ald_Oxase/xanthine_DH-like"/>
</dbReference>
<dbReference type="EMBL" id="QAYG01000008">
    <property type="protein sequence ID" value="PTW59037.1"/>
    <property type="molecule type" value="Genomic_DNA"/>
</dbReference>
<dbReference type="InterPro" id="IPR000674">
    <property type="entry name" value="Ald_Oxase/Xan_DH_a/b"/>
</dbReference>
<evidence type="ECO:0000256" key="1">
    <source>
        <dbReference type="ARBA" id="ARBA00006849"/>
    </source>
</evidence>
<dbReference type="Pfam" id="PF01315">
    <property type="entry name" value="Ald_Xan_dh_C"/>
    <property type="match status" value="1"/>
</dbReference>
<feature type="domain" description="2Fe-2S ferredoxin-type" evidence="5">
    <location>
        <begin position="10"/>
        <end position="86"/>
    </location>
</feature>
<dbReference type="InterPro" id="IPR036010">
    <property type="entry name" value="2Fe-2S_ferredoxin-like_sf"/>
</dbReference>
<dbReference type="PANTHER" id="PTHR11908">
    <property type="entry name" value="XANTHINE DEHYDROGENASE"/>
    <property type="match status" value="1"/>
</dbReference>
<evidence type="ECO:0000256" key="2">
    <source>
        <dbReference type="ARBA" id="ARBA00022723"/>
    </source>
</evidence>
<dbReference type="AlphaFoldDB" id="A0A2T5V5J8"/>
<dbReference type="InterPro" id="IPR037165">
    <property type="entry name" value="AldOxase/xan_DH_Mopterin-bd_sf"/>
</dbReference>
<keyword evidence="7" id="KW-1185">Reference proteome</keyword>
<comment type="caution">
    <text evidence="6">The sequence shown here is derived from an EMBL/GenBank/DDBJ whole genome shotgun (WGS) entry which is preliminary data.</text>
</comment>
<dbReference type="Pfam" id="PF00111">
    <property type="entry name" value="Fer2"/>
    <property type="match status" value="1"/>
</dbReference>
<dbReference type="SUPFAM" id="SSF47741">
    <property type="entry name" value="CO dehydrogenase ISP C-domain like"/>
    <property type="match status" value="1"/>
</dbReference>
<dbReference type="GO" id="GO:0051537">
    <property type="term" value="F:2 iron, 2 sulfur cluster binding"/>
    <property type="evidence" value="ECO:0007669"/>
    <property type="project" value="InterPro"/>
</dbReference>
<dbReference type="InterPro" id="IPR046867">
    <property type="entry name" value="AldOxase/xan_DH_MoCoBD2"/>
</dbReference>
<organism evidence="6 7">
    <name type="scientific">Breoghania corrubedonensis</name>
    <dbReference type="NCBI Taxonomy" id="665038"/>
    <lineage>
        <taxon>Bacteria</taxon>
        <taxon>Pseudomonadati</taxon>
        <taxon>Pseudomonadota</taxon>
        <taxon>Alphaproteobacteria</taxon>
        <taxon>Hyphomicrobiales</taxon>
        <taxon>Stappiaceae</taxon>
        <taxon>Breoghania</taxon>
    </lineage>
</organism>
<evidence type="ECO:0000313" key="7">
    <source>
        <dbReference type="Proteomes" id="UP000244081"/>
    </source>
</evidence>
<dbReference type="PROSITE" id="PS51085">
    <property type="entry name" value="2FE2S_FER_2"/>
    <property type="match status" value="1"/>
</dbReference>
<dbReference type="GO" id="GO:0016491">
    <property type="term" value="F:oxidoreductase activity"/>
    <property type="evidence" value="ECO:0007669"/>
    <property type="project" value="UniProtKB-KW"/>
</dbReference>
<keyword evidence="2" id="KW-0479">Metal-binding</keyword>
<dbReference type="InterPro" id="IPR036884">
    <property type="entry name" value="2Fe-2S-bd_dom_sf"/>
</dbReference>
<dbReference type="PROSITE" id="PS00197">
    <property type="entry name" value="2FE2S_FER_1"/>
    <property type="match status" value="1"/>
</dbReference>
<dbReference type="SUPFAM" id="SSF54665">
    <property type="entry name" value="CO dehydrogenase molybdoprotein N-domain-like"/>
    <property type="match status" value="1"/>
</dbReference>
<dbReference type="PANTHER" id="PTHR11908:SF157">
    <property type="entry name" value="XANTHINE DEHYDROGENASE SUBUNIT D-RELATED"/>
    <property type="match status" value="1"/>
</dbReference>
<evidence type="ECO:0000259" key="5">
    <source>
        <dbReference type="PROSITE" id="PS51085"/>
    </source>
</evidence>
<evidence type="ECO:0000256" key="3">
    <source>
        <dbReference type="ARBA" id="ARBA00023002"/>
    </source>
</evidence>
<accession>A0A2T5V5J8</accession>
<name>A0A2T5V5J8_9HYPH</name>
<dbReference type="Gene3D" id="3.30.365.10">
    <property type="entry name" value="Aldehyde oxidase/xanthine dehydrogenase, molybdopterin binding domain"/>
    <property type="match status" value="4"/>
</dbReference>
<reference evidence="6 7" key="1">
    <citation type="submission" date="2018-04" db="EMBL/GenBank/DDBJ databases">
        <title>Genomic Encyclopedia of Archaeal and Bacterial Type Strains, Phase II (KMG-II): from individual species to whole genera.</title>
        <authorList>
            <person name="Goeker M."/>
        </authorList>
    </citation>
    <scope>NUCLEOTIDE SEQUENCE [LARGE SCALE GENOMIC DNA]</scope>
    <source>
        <strain evidence="6 7">DSM 23382</strain>
    </source>
</reference>
<dbReference type="InterPro" id="IPR006058">
    <property type="entry name" value="2Fe2S_fd_BS"/>
</dbReference>
<protein>
    <submittedName>
        <fullName evidence="6">CO/xanthine dehydrogenase Mo-binding subunit</fullName>
    </submittedName>
</protein>
<gene>
    <name evidence="6" type="ORF">C8N35_10872</name>
</gene>
<dbReference type="SUPFAM" id="SSF54292">
    <property type="entry name" value="2Fe-2S ferredoxin-like"/>
    <property type="match status" value="1"/>
</dbReference>
<dbReference type="Pfam" id="PF01799">
    <property type="entry name" value="Fer2_2"/>
    <property type="match status" value="1"/>
</dbReference>
<dbReference type="Gene3D" id="3.90.1170.50">
    <property type="entry name" value="Aldehyde oxidase/xanthine dehydrogenase, a/b hammerhead"/>
    <property type="match status" value="1"/>
</dbReference>
<proteinExistence type="inferred from homology"/>
<evidence type="ECO:0000313" key="6">
    <source>
        <dbReference type="EMBL" id="PTW59037.1"/>
    </source>
</evidence>
<keyword evidence="3" id="KW-0560">Oxidoreductase</keyword>
<dbReference type="Gene3D" id="3.10.20.30">
    <property type="match status" value="1"/>
</dbReference>
<dbReference type="InterPro" id="IPR008274">
    <property type="entry name" value="AldOxase/xan_DH_MoCoBD1"/>
</dbReference>
<dbReference type="SMART" id="SM01008">
    <property type="entry name" value="Ald_Xan_dh_C"/>
    <property type="match status" value="1"/>
</dbReference>
<sequence length="923" mass="96224">MALVDVEAPAGVSFLLNGKPVHLDASPAARLSLALRERGEAKDVKVGCDAGDCGACTVLVDGLPVCSCTTALGQVDGAHVETQAGLVANDPQARALADAFQRHQAAQCGICTPGMMVSAVALLRENSAPQEAEVLDALGGVLCRCTGYRKIIDAVMDVNGKAEPVPVEARAGEITSGVGAAIARIDGWPKVSGSERFGDDVAPAGSLVVKVIRSPHHHAAFELGDLGAYRRVSGLDLVMSAADVPGQNRFGVIPGFEDQPMFAEGETRFKGEAVAAVVGQADVVAALDLSAFPVTWTPLPHALVPNEAAKVANLHETRANNVMCRGFVRHGDPEAAMPAASVVVEGTFSTGFIEHGYIEPEAAYAERRGERLEVHCCTQAPYMNRAGLAGLLGLSERAIRVVPTAVGGGFGSKLDLTAQPYAALAAWLTGRPVRITYSRGESIASSTKRHPSEISMKIGATADGTILAVEFDGTFNTGAYASWGPTVANRVPIHASGPYRTPNYVARSAGIHTNTAPAGAFRGFGVPQSALAQEPLYDEIARALGIDRLEFRRRNALQNGDPTVTGQVFTQGMGIIDCFDALEPHWKRVVAEAEAFNASADGQVRRGVGVAGGWYGCGNTSMSNPSTIRAGITKEGKVVLHQGATDIGQGSNTVITQIFATALGLPVEAITLVGPDTDVTPDAGKTSASRQTFITGNAARLCGEALRARILRLGNVSDGAVLKIIGATIIAHDAAGERVIDIASLEPDNGSYVLETIESYDPPTSPLDENGQGEPYAVFGTTAQMAEVEVDMALGTVKLLRIIAAHDVGKAINPLLVEGQVHGGVAQGIGLALMEEFLPGRTENLHDYLIPTIGDVPPIDVLILETGDAHGPYGAKGLGEHCLIPTAPAIINAITDASGAKVRHMPATPDKVLQAIRECSAAH</sequence>
<dbReference type="GO" id="GO:0005506">
    <property type="term" value="F:iron ion binding"/>
    <property type="evidence" value="ECO:0007669"/>
    <property type="project" value="InterPro"/>
</dbReference>
<dbReference type="Pfam" id="PF20256">
    <property type="entry name" value="MoCoBD_2"/>
    <property type="match status" value="1"/>
</dbReference>
<dbReference type="InterPro" id="IPR036856">
    <property type="entry name" value="Ald_Oxase/Xan_DH_a/b_sf"/>
</dbReference>
<evidence type="ECO:0000256" key="4">
    <source>
        <dbReference type="ARBA" id="ARBA00023004"/>
    </source>
</evidence>